<dbReference type="EMBL" id="JBHLSS010000110">
    <property type="protein sequence ID" value="MFC0711263.1"/>
    <property type="molecule type" value="Genomic_DNA"/>
</dbReference>
<dbReference type="PANTHER" id="PTHR39586:SF1">
    <property type="entry name" value="CYTOPLASMIC PROTEIN"/>
    <property type="match status" value="1"/>
</dbReference>
<accession>A0ABV6SP07</accession>
<evidence type="ECO:0000313" key="3">
    <source>
        <dbReference type="Proteomes" id="UP001589891"/>
    </source>
</evidence>
<dbReference type="Proteomes" id="UP001589891">
    <property type="component" value="Unassembled WGS sequence"/>
</dbReference>
<dbReference type="SUPFAM" id="SSF158452">
    <property type="entry name" value="YqcC-like"/>
    <property type="match status" value="1"/>
</dbReference>
<dbReference type="Pfam" id="PF04287">
    <property type="entry name" value="DUF446"/>
    <property type="match status" value="1"/>
</dbReference>
<evidence type="ECO:0000313" key="2">
    <source>
        <dbReference type="EMBL" id="MFC0711263.1"/>
    </source>
</evidence>
<dbReference type="RefSeq" id="WP_376948047.1">
    <property type="nucleotide sequence ID" value="NZ_CP171449.1"/>
</dbReference>
<dbReference type="InterPro" id="IPR023376">
    <property type="entry name" value="YqcC-like_dom"/>
</dbReference>
<name>A0ABV6SP07_AZOPA</name>
<dbReference type="InterPro" id="IPR007384">
    <property type="entry name" value="UCP006257"/>
</dbReference>
<dbReference type="Gene3D" id="1.20.1440.40">
    <property type="entry name" value="YqcC-like"/>
    <property type="match status" value="1"/>
</dbReference>
<dbReference type="PIRSF" id="PIRSF006257">
    <property type="entry name" value="UCP006257"/>
    <property type="match status" value="1"/>
</dbReference>
<proteinExistence type="predicted"/>
<keyword evidence="3" id="KW-1185">Reference proteome</keyword>
<comment type="caution">
    <text evidence="2">The sequence shown here is derived from an EMBL/GenBank/DDBJ whole genome shotgun (WGS) entry which is preliminary data.</text>
</comment>
<dbReference type="PANTHER" id="PTHR39586">
    <property type="entry name" value="CYTOPLASMIC PROTEIN-RELATED"/>
    <property type="match status" value="1"/>
</dbReference>
<gene>
    <name evidence="2" type="ORF">ACFFGX_17490</name>
</gene>
<reference evidence="2 3" key="1">
    <citation type="submission" date="2024-09" db="EMBL/GenBank/DDBJ databases">
        <authorList>
            <person name="Sun Q."/>
            <person name="Mori K."/>
        </authorList>
    </citation>
    <scope>NUCLEOTIDE SEQUENCE [LARGE SCALE GENOMIC DNA]</scope>
    <source>
        <strain evidence="2 3">NCAIM B.01794</strain>
    </source>
</reference>
<sequence>MDVRIPALAEQMLLIEQELRALGMWASSPPSDEALSSEQPFCIDTLVFEEWLQWIFLPRMKVIVEENRTLPASSGILPMAELAYRERPAEVARLLGVIGEVDRLISGGERAAG</sequence>
<evidence type="ECO:0000259" key="1">
    <source>
        <dbReference type="Pfam" id="PF04287"/>
    </source>
</evidence>
<organism evidence="2 3">
    <name type="scientific">Azorhizophilus paspali</name>
    <name type="common">Azotobacter paspali</name>
    <dbReference type="NCBI Taxonomy" id="69963"/>
    <lineage>
        <taxon>Bacteria</taxon>
        <taxon>Pseudomonadati</taxon>
        <taxon>Pseudomonadota</taxon>
        <taxon>Gammaproteobacteria</taxon>
        <taxon>Pseudomonadales</taxon>
        <taxon>Pseudomonadaceae</taxon>
        <taxon>Azorhizophilus</taxon>
    </lineage>
</organism>
<feature type="domain" description="YqcC-like" evidence="1">
    <location>
        <begin position="8"/>
        <end position="104"/>
    </location>
</feature>
<protein>
    <submittedName>
        <fullName evidence="2">YqcC family protein</fullName>
    </submittedName>
</protein>
<dbReference type="InterPro" id="IPR036814">
    <property type="entry name" value="YqcC-like_sf"/>
</dbReference>